<evidence type="ECO:0000313" key="8">
    <source>
        <dbReference type="EMBL" id="POP48746.1"/>
    </source>
</evidence>
<dbReference type="CDD" id="cd01335">
    <property type="entry name" value="Radical_SAM"/>
    <property type="match status" value="1"/>
</dbReference>
<dbReference type="PANTHER" id="PTHR11228">
    <property type="entry name" value="RADICAL SAM DOMAIN PROTEIN"/>
    <property type="match status" value="1"/>
</dbReference>
<evidence type="ECO:0000256" key="1">
    <source>
        <dbReference type="ARBA" id="ARBA00001966"/>
    </source>
</evidence>
<dbReference type="InterPro" id="IPR058240">
    <property type="entry name" value="rSAM_sf"/>
</dbReference>
<dbReference type="EMBL" id="PQGE01000006">
    <property type="protein sequence ID" value="POP45585.1"/>
    <property type="molecule type" value="Genomic_DNA"/>
</dbReference>
<dbReference type="PANTHER" id="PTHR11228:SF7">
    <property type="entry name" value="PQQA PEPTIDE CYCLASE"/>
    <property type="match status" value="1"/>
</dbReference>
<dbReference type="Proteomes" id="UP000237073">
    <property type="component" value="Unassembled WGS sequence"/>
</dbReference>
<proteinExistence type="predicted"/>
<dbReference type="AlphaFoldDB" id="A0A2P5GQD8"/>
<dbReference type="EMBL" id="PQGD01000008">
    <property type="protein sequence ID" value="POP48746.1"/>
    <property type="molecule type" value="Genomic_DNA"/>
</dbReference>
<dbReference type="InterPro" id="IPR050377">
    <property type="entry name" value="Radical_SAM_PqqE_MftC-like"/>
</dbReference>
<keyword evidence="3" id="KW-0479">Metal-binding</keyword>
<keyword evidence="5" id="KW-0411">Iron-sulfur</keyword>
<dbReference type="GO" id="GO:0003824">
    <property type="term" value="F:catalytic activity"/>
    <property type="evidence" value="ECO:0007669"/>
    <property type="project" value="InterPro"/>
</dbReference>
<keyword evidence="2" id="KW-0949">S-adenosyl-L-methionine</keyword>
<dbReference type="OrthoDB" id="9800840at2"/>
<dbReference type="Gene3D" id="3.20.20.70">
    <property type="entry name" value="Aldolase class I"/>
    <property type="match status" value="1"/>
</dbReference>
<dbReference type="Pfam" id="PF04055">
    <property type="entry name" value="Radical_SAM"/>
    <property type="match status" value="1"/>
</dbReference>
<dbReference type="SFLD" id="SFLDG01067">
    <property type="entry name" value="SPASM/twitch_domain_containing"/>
    <property type="match status" value="1"/>
</dbReference>
<dbReference type="RefSeq" id="WP_103675675.1">
    <property type="nucleotide sequence ID" value="NZ_PQGD01000008.1"/>
</dbReference>
<evidence type="ECO:0000256" key="3">
    <source>
        <dbReference type="ARBA" id="ARBA00022723"/>
    </source>
</evidence>
<comment type="cofactor">
    <cofactor evidence="1">
        <name>[4Fe-4S] cluster</name>
        <dbReference type="ChEBI" id="CHEBI:49883"/>
    </cofactor>
</comment>
<sequence length="380" mass="42972">MSIVTSKLRNSKRILNSFSEIINNTKLIHGDDDLYSLPVINVVEIHPTDICDLHCRYCSYKNQQNRESLNLSALRNLLKLKPKAVVIAGGGEPTLYSNDGINLNDVVDFLFANNVAVGLITNGSRKLNASTLDKLSWLRVSLDAITEEDFFALKQGKLSIRTKFLQAAVASKCQHVGIGYLYGDHNIANLLTVCRDVFRDFNRHVNIQFRPICRIQSCHCPSQNYANDKLFTSDRESFWLDRIEKLHQQLLKTAREDQDLYNFVINNTNLSNVLVNVEEKSLRFNHCYSTLARWLIRADGNIYPCVMMATNAGLPIGNLSSLAVEEINYNLKGYYNFAPGFCKGCESCCRLAGVVNETVEESITQPGMLNNNSNINDYFY</sequence>
<evidence type="ECO:0000256" key="2">
    <source>
        <dbReference type="ARBA" id="ARBA00022691"/>
    </source>
</evidence>
<dbReference type="SUPFAM" id="SSF102114">
    <property type="entry name" value="Radical SAM enzymes"/>
    <property type="match status" value="1"/>
</dbReference>
<accession>A0A2P5GQD8</accession>
<evidence type="ECO:0000256" key="4">
    <source>
        <dbReference type="ARBA" id="ARBA00023004"/>
    </source>
</evidence>
<dbReference type="InterPro" id="IPR007197">
    <property type="entry name" value="rSAM"/>
</dbReference>
<comment type="caution">
    <text evidence="8">The sequence shown here is derived from an EMBL/GenBank/DDBJ whole genome shotgun (WGS) entry which is preliminary data.</text>
</comment>
<gene>
    <name evidence="8" type="ORF">CHU32_11545</name>
    <name evidence="7" type="ORF">CHU33_08615</name>
</gene>
<evidence type="ECO:0000313" key="10">
    <source>
        <dbReference type="Proteomes" id="UP000247005"/>
    </source>
</evidence>
<keyword evidence="4" id="KW-0408">Iron</keyword>
<organism evidence="8 10">
    <name type="scientific">Superficieibacter electus</name>
    <dbReference type="NCBI Taxonomy" id="2022662"/>
    <lineage>
        <taxon>Bacteria</taxon>
        <taxon>Pseudomonadati</taxon>
        <taxon>Pseudomonadota</taxon>
        <taxon>Gammaproteobacteria</taxon>
        <taxon>Enterobacterales</taxon>
        <taxon>Enterobacteriaceae</taxon>
        <taxon>Superficieibacter</taxon>
    </lineage>
</organism>
<evidence type="ECO:0000259" key="6">
    <source>
        <dbReference type="Pfam" id="PF04055"/>
    </source>
</evidence>
<evidence type="ECO:0000313" key="7">
    <source>
        <dbReference type="EMBL" id="POP45585.1"/>
    </source>
</evidence>
<dbReference type="Proteomes" id="UP000247005">
    <property type="component" value="Unassembled WGS sequence"/>
</dbReference>
<dbReference type="SFLD" id="SFLDS00029">
    <property type="entry name" value="Radical_SAM"/>
    <property type="match status" value="1"/>
</dbReference>
<keyword evidence="9" id="KW-1185">Reference proteome</keyword>
<dbReference type="GO" id="GO:0046872">
    <property type="term" value="F:metal ion binding"/>
    <property type="evidence" value="ECO:0007669"/>
    <property type="project" value="UniProtKB-KW"/>
</dbReference>
<protein>
    <recommendedName>
        <fullName evidence="6">Radical SAM core domain-containing protein</fullName>
    </recommendedName>
</protein>
<feature type="domain" description="Radical SAM core" evidence="6">
    <location>
        <begin position="46"/>
        <end position="152"/>
    </location>
</feature>
<evidence type="ECO:0000313" key="9">
    <source>
        <dbReference type="Proteomes" id="UP000237073"/>
    </source>
</evidence>
<evidence type="ECO:0000256" key="5">
    <source>
        <dbReference type="ARBA" id="ARBA00023014"/>
    </source>
</evidence>
<reference evidence="9 10" key="1">
    <citation type="submission" date="2018-01" db="EMBL/GenBank/DDBJ databases">
        <title>Superficieibacter electus gen. nov., sp. nov., an extended-spectrum beta-lactamase possessing member of the Enterobacteriaceae family, isolated from intensive care unit surfaces.</title>
        <authorList>
            <person name="Potter R.F."/>
            <person name="D'Souza A.W."/>
        </authorList>
    </citation>
    <scope>NUCLEOTIDE SEQUENCE [LARGE SCALE GENOMIC DNA]</scope>
    <source>
        <strain evidence="8 10">BP-1</strain>
        <strain evidence="7 9">BP-2</strain>
    </source>
</reference>
<dbReference type="GO" id="GO:0051536">
    <property type="term" value="F:iron-sulfur cluster binding"/>
    <property type="evidence" value="ECO:0007669"/>
    <property type="project" value="UniProtKB-KW"/>
</dbReference>
<name>A0A2P5GQD8_9ENTR</name>
<dbReference type="InterPro" id="IPR013785">
    <property type="entry name" value="Aldolase_TIM"/>
</dbReference>